<feature type="compositionally biased region" description="Low complexity" evidence="1">
    <location>
        <begin position="108"/>
        <end position="126"/>
    </location>
</feature>
<evidence type="ECO:0000256" key="1">
    <source>
        <dbReference type="SAM" id="MobiDB-lite"/>
    </source>
</evidence>
<reference evidence="2 3" key="1">
    <citation type="submission" date="2017-06" db="EMBL/GenBank/DDBJ databases">
        <title>A platform for efficient transgenesis in Macrostomum lignano, a flatworm model organism for stem cell research.</title>
        <authorList>
            <person name="Berezikov E."/>
        </authorList>
    </citation>
    <scope>NUCLEOTIDE SEQUENCE [LARGE SCALE GENOMIC DNA]</scope>
    <source>
        <strain evidence="2">DV1</strain>
        <tissue evidence="2">Whole organism</tissue>
    </source>
</reference>
<keyword evidence="3" id="KW-1185">Reference proteome</keyword>
<feature type="compositionally biased region" description="Low complexity" evidence="1">
    <location>
        <begin position="11"/>
        <end position="24"/>
    </location>
</feature>
<feature type="compositionally biased region" description="Pro residues" evidence="1">
    <location>
        <begin position="71"/>
        <end position="85"/>
    </location>
</feature>
<feature type="region of interest" description="Disordered" evidence="1">
    <location>
        <begin position="64"/>
        <end position="151"/>
    </location>
</feature>
<feature type="region of interest" description="Disordered" evidence="1">
    <location>
        <begin position="167"/>
        <end position="225"/>
    </location>
</feature>
<proteinExistence type="predicted"/>
<feature type="compositionally biased region" description="Pro residues" evidence="1">
    <location>
        <begin position="513"/>
        <end position="524"/>
    </location>
</feature>
<organism evidence="2 3">
    <name type="scientific">Macrostomum lignano</name>
    <dbReference type="NCBI Taxonomy" id="282301"/>
    <lineage>
        <taxon>Eukaryota</taxon>
        <taxon>Metazoa</taxon>
        <taxon>Spiralia</taxon>
        <taxon>Lophotrochozoa</taxon>
        <taxon>Platyhelminthes</taxon>
        <taxon>Rhabditophora</taxon>
        <taxon>Macrostomorpha</taxon>
        <taxon>Macrostomida</taxon>
        <taxon>Macrostomidae</taxon>
        <taxon>Macrostomum</taxon>
    </lineage>
</organism>
<sequence length="552" mass="60301">MRWKFWKKAEPAQQPQQQQLPAEPGRSLSRRKKRRHFEASCIAGADTGDEEFVFEGFERRAVFAVRQPAAQQPPPEEQQPPPLPPPRKKESHSLPRFLRRAASVGRSGKAAATGQAGNAASGSGIAEKANTSSDEGLPSASSGDLLSAEEESPLAYCPHCRAVVQPLTMKKRSQIRTNPWLRERKRPRIEDSGVMQKSLDSGISGIEEVGSRVPPSMQPAETTATAAQTEDFEDFGTSDCGLKTVQAQVSLVGTDSDGSSTPVLEQQQQFQSKRKVLKKRRHRQRSHQQSPEQRWDCGSSNDEDLAADAEVMAIHNSAFGPDAQPLSIMAEGVASVGFVPEEQQLMAVAEVTPVSMSSGADSSSLWWDMDRRQMLLMMAPPPDTSSCSSGSSLNLTEAAACQTPVLRSDSEGTEFDSPADTDSDSEMEFELPSPSPKSTEESLAEAVQRLAAQRDSLDRRFRDAGEATYRSGGGVGGGLFARELELYRRELLLRALASVRDQLDYQMLQLKQQPPPPPPPPQPPQNCLRQASDPCGRLPIVRCGPGERMSYH</sequence>
<feature type="compositionally biased region" description="Polar residues" evidence="1">
    <location>
        <begin position="129"/>
        <end position="144"/>
    </location>
</feature>
<dbReference type="Proteomes" id="UP000215902">
    <property type="component" value="Unassembled WGS sequence"/>
</dbReference>
<evidence type="ECO:0000313" key="3">
    <source>
        <dbReference type="Proteomes" id="UP000215902"/>
    </source>
</evidence>
<feature type="region of interest" description="Disordered" evidence="1">
    <location>
        <begin position="405"/>
        <end position="442"/>
    </location>
</feature>
<gene>
    <name evidence="2" type="ORF">BOX15_Mlig009531g1</name>
</gene>
<feature type="region of interest" description="Disordered" evidence="1">
    <location>
        <begin position="253"/>
        <end position="301"/>
    </location>
</feature>
<feature type="compositionally biased region" description="Polar residues" evidence="1">
    <location>
        <begin position="253"/>
        <end position="271"/>
    </location>
</feature>
<feature type="compositionally biased region" description="Basic residues" evidence="1">
    <location>
        <begin position="272"/>
        <end position="286"/>
    </location>
</feature>
<feature type="region of interest" description="Disordered" evidence="1">
    <location>
        <begin position="1"/>
        <end position="49"/>
    </location>
</feature>
<feature type="region of interest" description="Disordered" evidence="1">
    <location>
        <begin position="510"/>
        <end position="535"/>
    </location>
</feature>
<feature type="compositionally biased region" description="Acidic residues" evidence="1">
    <location>
        <begin position="411"/>
        <end position="429"/>
    </location>
</feature>
<name>A0A267EBG3_9PLAT</name>
<evidence type="ECO:0000313" key="2">
    <source>
        <dbReference type="EMBL" id="PAA58910.1"/>
    </source>
</evidence>
<dbReference type="EMBL" id="NIVC01002320">
    <property type="protein sequence ID" value="PAA58910.1"/>
    <property type="molecule type" value="Genomic_DNA"/>
</dbReference>
<dbReference type="AlphaFoldDB" id="A0A267EBG3"/>
<comment type="caution">
    <text evidence="2">The sequence shown here is derived from an EMBL/GenBank/DDBJ whole genome shotgun (WGS) entry which is preliminary data.</text>
</comment>
<protein>
    <submittedName>
        <fullName evidence="2">Uncharacterized protein</fullName>
    </submittedName>
</protein>
<accession>A0A267EBG3</accession>